<dbReference type="EMBL" id="CP003807">
    <property type="protein sequence ID" value="AGF50031.1"/>
    <property type="molecule type" value="Genomic_DNA"/>
</dbReference>
<comment type="similarity">
    <text evidence="1">Belongs to the AB hydrolase superfamily. AB hydrolase 2 family.</text>
</comment>
<dbReference type="InterPro" id="IPR050565">
    <property type="entry name" value="LYPA1-2/EST-like"/>
</dbReference>
<keyword evidence="2" id="KW-0378">Hydrolase</keyword>
<proteinExistence type="inferred from homology"/>
<dbReference type="GO" id="GO:0005737">
    <property type="term" value="C:cytoplasm"/>
    <property type="evidence" value="ECO:0007669"/>
    <property type="project" value="TreeGrafter"/>
</dbReference>
<dbReference type="InterPro" id="IPR003140">
    <property type="entry name" value="PLipase/COase/thioEstase"/>
</dbReference>
<dbReference type="AlphaFoldDB" id="M1M174"/>
<dbReference type="HOGENOM" id="CLU_049413_3_2_4"/>
<dbReference type="SUPFAM" id="SSF53474">
    <property type="entry name" value="alpha/beta-Hydrolases"/>
    <property type="match status" value="1"/>
</dbReference>
<reference evidence="4 5" key="1">
    <citation type="journal article" date="2013" name="Genome Biol. Evol.">
        <title>Genome evolution and phylogenomic analysis of candidatus kinetoplastibacterium, the betaproteobacterial endosymbionts of strigomonas and angomonas.</title>
        <authorList>
            <person name="Alves J.M."/>
            <person name="Serrano M.G."/>
            <person name="Maia da Silva F."/>
            <person name="Voegtly L.J."/>
            <person name="Matveyev A.V."/>
            <person name="Teixeira M.M."/>
            <person name="Camargo E.P."/>
            <person name="Buck G.A."/>
        </authorList>
    </citation>
    <scope>NUCLEOTIDE SEQUENCE [LARGE SCALE GENOMIC DNA]</scope>
    <source>
        <strain evidence="4 5">TCC012E</strain>
    </source>
</reference>
<dbReference type="GO" id="GO:0052689">
    <property type="term" value="F:carboxylic ester hydrolase activity"/>
    <property type="evidence" value="ECO:0007669"/>
    <property type="project" value="TreeGrafter"/>
</dbReference>
<evidence type="ECO:0000313" key="4">
    <source>
        <dbReference type="EMBL" id="AGF50031.1"/>
    </source>
</evidence>
<name>M1M174_9PROT</name>
<dbReference type="InterPro" id="IPR029058">
    <property type="entry name" value="AB_hydrolase_fold"/>
</dbReference>
<organism evidence="4 5">
    <name type="scientific">Candidatus Kinetoplastidibacterium blastocrithidiae TCC012E</name>
    <dbReference type="NCBI Taxonomy" id="1208922"/>
    <lineage>
        <taxon>Bacteria</taxon>
        <taxon>Pseudomonadati</taxon>
        <taxon>Pseudomonadota</taxon>
        <taxon>Betaproteobacteria</taxon>
        <taxon>Candidatus Kinetoplastidibacterium</taxon>
    </lineage>
</organism>
<keyword evidence="5" id="KW-1185">Reference proteome</keyword>
<evidence type="ECO:0000259" key="3">
    <source>
        <dbReference type="Pfam" id="PF02230"/>
    </source>
</evidence>
<accession>M1M174</accession>
<dbReference type="PANTHER" id="PTHR10655:SF17">
    <property type="entry name" value="LYSOPHOSPHOLIPASE-LIKE PROTEIN 1"/>
    <property type="match status" value="1"/>
</dbReference>
<evidence type="ECO:0000256" key="1">
    <source>
        <dbReference type="ARBA" id="ARBA00006499"/>
    </source>
</evidence>
<dbReference type="GO" id="GO:0008474">
    <property type="term" value="F:palmitoyl-(protein) hydrolase activity"/>
    <property type="evidence" value="ECO:0007669"/>
    <property type="project" value="TreeGrafter"/>
</dbReference>
<dbReference type="PATRIC" id="fig|1208922.3.peg.596"/>
<dbReference type="Pfam" id="PF02230">
    <property type="entry name" value="Abhydrolase_2"/>
    <property type="match status" value="1"/>
</dbReference>
<feature type="domain" description="Phospholipase/carboxylesterase/thioesterase" evidence="3">
    <location>
        <begin position="15"/>
        <end position="220"/>
    </location>
</feature>
<dbReference type="Gene3D" id="3.40.50.1820">
    <property type="entry name" value="alpha/beta hydrolase"/>
    <property type="match status" value="1"/>
</dbReference>
<dbReference type="KEGG" id="kbt:BCUE_0032"/>
<evidence type="ECO:0000256" key="2">
    <source>
        <dbReference type="ARBA" id="ARBA00022801"/>
    </source>
</evidence>
<dbReference type="RefSeq" id="WP_015237587.1">
    <property type="nucleotide sequence ID" value="NC_020285.1"/>
</dbReference>
<dbReference type="Proteomes" id="UP000011563">
    <property type="component" value="Chromosome"/>
</dbReference>
<protein>
    <submittedName>
        <fullName evidence="4">Carboxylesterase</fullName>
    </submittedName>
</protein>
<evidence type="ECO:0000313" key="5">
    <source>
        <dbReference type="Proteomes" id="UP000011563"/>
    </source>
</evidence>
<dbReference type="PANTHER" id="PTHR10655">
    <property type="entry name" value="LYSOPHOSPHOLIPASE-RELATED"/>
    <property type="match status" value="1"/>
</dbReference>
<gene>
    <name evidence="4" type="ORF">BCUE_0032</name>
</gene>
<sequence>MLKNEKKTIEIETSIEPSHTLIWLHGLGANAQDSIQILSNLDIRNLNTRFICPNAPERIISVNCGLKMQAWYDIKSNIIDENEDICGIKESVCIINDLINREKSRGIKPDNIILGGFSQGCALALYAGLSITEKINGIIALSGYLPMKKDLISKLNQHRDINIFVGHGINDPLISPSYPKEYVEILRKNGYNNIKLKYYDIAHSICTDELKDISNAIKEMITKKSITT</sequence>